<sequence>MPNGSSPSPHLGQVVDTSIPCRLRETITWDNRMKGPLLKKFLILLGKFNLPSLFHDHMFEQVHRLQLHCQPVPTLHRVETFSIIMLNQGVISLMISQLDAKDELLINIEFESNDVANAVNSKAKESPKPKTQNNNDDDDDDEEDEVKVVIHCASLFELKELSNLCDDEVGFEGAGFLTVGGTTLPNPVPV</sequence>
<name>W9QS42_9ROSA</name>
<evidence type="ECO:0000256" key="1">
    <source>
        <dbReference type="SAM" id="MobiDB-lite"/>
    </source>
</evidence>
<evidence type="ECO:0000313" key="3">
    <source>
        <dbReference type="Proteomes" id="UP000030645"/>
    </source>
</evidence>
<feature type="compositionally biased region" description="Acidic residues" evidence="1">
    <location>
        <begin position="135"/>
        <end position="144"/>
    </location>
</feature>
<accession>W9QS42</accession>
<feature type="region of interest" description="Disordered" evidence="1">
    <location>
        <begin position="119"/>
        <end position="144"/>
    </location>
</feature>
<evidence type="ECO:0000313" key="2">
    <source>
        <dbReference type="EMBL" id="EXB52185.1"/>
    </source>
</evidence>
<dbReference type="Proteomes" id="UP000030645">
    <property type="component" value="Unassembled WGS sequence"/>
</dbReference>
<proteinExistence type="predicted"/>
<protein>
    <submittedName>
        <fullName evidence="2">Uncharacterized protein</fullName>
    </submittedName>
</protein>
<dbReference type="AlphaFoldDB" id="W9QS42"/>
<reference evidence="3" key="1">
    <citation type="submission" date="2013-01" db="EMBL/GenBank/DDBJ databases">
        <title>Draft Genome Sequence of a Mulberry Tree, Morus notabilis C.K. Schneid.</title>
        <authorList>
            <person name="He N."/>
            <person name="Zhao S."/>
        </authorList>
    </citation>
    <scope>NUCLEOTIDE SEQUENCE</scope>
</reference>
<keyword evidence="3" id="KW-1185">Reference proteome</keyword>
<organism evidence="2 3">
    <name type="scientific">Morus notabilis</name>
    <dbReference type="NCBI Taxonomy" id="981085"/>
    <lineage>
        <taxon>Eukaryota</taxon>
        <taxon>Viridiplantae</taxon>
        <taxon>Streptophyta</taxon>
        <taxon>Embryophyta</taxon>
        <taxon>Tracheophyta</taxon>
        <taxon>Spermatophyta</taxon>
        <taxon>Magnoliopsida</taxon>
        <taxon>eudicotyledons</taxon>
        <taxon>Gunneridae</taxon>
        <taxon>Pentapetalae</taxon>
        <taxon>rosids</taxon>
        <taxon>fabids</taxon>
        <taxon>Rosales</taxon>
        <taxon>Moraceae</taxon>
        <taxon>Moreae</taxon>
        <taxon>Morus</taxon>
    </lineage>
</organism>
<gene>
    <name evidence="2" type="ORF">L484_004286</name>
</gene>
<dbReference type="EMBL" id="KE344062">
    <property type="protein sequence ID" value="EXB52185.1"/>
    <property type="molecule type" value="Genomic_DNA"/>
</dbReference>